<name>A0A841BI44_9PSEU</name>
<comment type="caution">
    <text evidence="1">The sequence shown here is derived from an EMBL/GenBank/DDBJ whole genome shotgun (WGS) entry which is preliminary data.</text>
</comment>
<protein>
    <submittedName>
        <fullName evidence="1">Uncharacterized protein</fullName>
    </submittedName>
</protein>
<accession>A0A841BI44</accession>
<dbReference type="RefSeq" id="WP_184904941.1">
    <property type="nucleotide sequence ID" value="NZ_JACHMX010000001.1"/>
</dbReference>
<reference evidence="1 2" key="1">
    <citation type="submission" date="2020-08" db="EMBL/GenBank/DDBJ databases">
        <title>Sequencing the genomes of 1000 actinobacteria strains.</title>
        <authorList>
            <person name="Klenk H.-P."/>
        </authorList>
    </citation>
    <scope>NUCLEOTIDE SEQUENCE [LARGE SCALE GENOMIC DNA]</scope>
    <source>
        <strain evidence="1 2">DSM 45272</strain>
    </source>
</reference>
<keyword evidence="2" id="KW-1185">Reference proteome</keyword>
<dbReference type="EMBL" id="JACHMX010000001">
    <property type="protein sequence ID" value="MBB5858202.1"/>
    <property type="molecule type" value="Genomic_DNA"/>
</dbReference>
<sequence length="98" mass="10600">MLIVVGPLHHHDRGMRPLRETPGLVPRLVDIADLAVFERHHTAPWESVAAADPSQVQLVMIGHDAAGNCESLIAWGKPMLLDTGYQAHPNDTAPSAPN</sequence>
<gene>
    <name evidence="1" type="ORF">HDA45_008289</name>
</gene>
<dbReference type="AlphaFoldDB" id="A0A841BI44"/>
<organism evidence="1 2">
    <name type="scientific">Amycolatopsis umgeniensis</name>
    <dbReference type="NCBI Taxonomy" id="336628"/>
    <lineage>
        <taxon>Bacteria</taxon>
        <taxon>Bacillati</taxon>
        <taxon>Actinomycetota</taxon>
        <taxon>Actinomycetes</taxon>
        <taxon>Pseudonocardiales</taxon>
        <taxon>Pseudonocardiaceae</taxon>
        <taxon>Amycolatopsis</taxon>
    </lineage>
</organism>
<dbReference type="Proteomes" id="UP000580861">
    <property type="component" value="Unassembled WGS sequence"/>
</dbReference>
<evidence type="ECO:0000313" key="1">
    <source>
        <dbReference type="EMBL" id="MBB5858202.1"/>
    </source>
</evidence>
<proteinExistence type="predicted"/>
<evidence type="ECO:0000313" key="2">
    <source>
        <dbReference type="Proteomes" id="UP000580861"/>
    </source>
</evidence>